<feature type="transmembrane region" description="Helical" evidence="6">
    <location>
        <begin position="7"/>
        <end position="26"/>
    </location>
</feature>
<keyword evidence="4 6" id="KW-1133">Transmembrane helix</keyword>
<keyword evidence="3 6" id="KW-0812">Transmembrane</keyword>
<accession>A0A645JHX7</accession>
<evidence type="ECO:0000256" key="5">
    <source>
        <dbReference type="ARBA" id="ARBA00023136"/>
    </source>
</evidence>
<dbReference type="EMBL" id="VSSQ01142480">
    <property type="protein sequence ID" value="MPN63295.1"/>
    <property type="molecule type" value="Genomic_DNA"/>
</dbReference>
<feature type="transmembrane region" description="Helical" evidence="6">
    <location>
        <begin position="32"/>
        <end position="54"/>
    </location>
</feature>
<evidence type="ECO:0000256" key="3">
    <source>
        <dbReference type="ARBA" id="ARBA00022692"/>
    </source>
</evidence>
<evidence type="ECO:0000256" key="2">
    <source>
        <dbReference type="ARBA" id="ARBA00022475"/>
    </source>
</evidence>
<dbReference type="PANTHER" id="PTHR33884:SF3">
    <property type="entry name" value="UPF0410 PROTEIN YMGE"/>
    <property type="match status" value="1"/>
</dbReference>
<organism evidence="7">
    <name type="scientific">bioreactor metagenome</name>
    <dbReference type="NCBI Taxonomy" id="1076179"/>
    <lineage>
        <taxon>unclassified sequences</taxon>
        <taxon>metagenomes</taxon>
        <taxon>ecological metagenomes</taxon>
    </lineage>
</organism>
<comment type="subcellular location">
    <subcellularLocation>
        <location evidence="1">Cell membrane</location>
        <topology evidence="1">Multi-pass membrane protein</topology>
    </subcellularLocation>
</comment>
<dbReference type="InterPro" id="IPR007341">
    <property type="entry name" value="Transgly_assoc"/>
</dbReference>
<gene>
    <name evidence="7" type="ORF">SDC9_211053</name>
</gene>
<evidence type="ECO:0000256" key="4">
    <source>
        <dbReference type="ARBA" id="ARBA00022989"/>
    </source>
</evidence>
<dbReference type="GO" id="GO:0005886">
    <property type="term" value="C:plasma membrane"/>
    <property type="evidence" value="ECO:0007669"/>
    <property type="project" value="UniProtKB-SubCell"/>
</dbReference>
<dbReference type="Pfam" id="PF04226">
    <property type="entry name" value="Transgly_assoc"/>
    <property type="match status" value="1"/>
</dbReference>
<proteinExistence type="predicted"/>
<evidence type="ECO:0008006" key="8">
    <source>
        <dbReference type="Google" id="ProtNLM"/>
    </source>
</evidence>
<keyword evidence="5 6" id="KW-0472">Membrane</keyword>
<protein>
    <recommendedName>
        <fullName evidence="8">GlsB/YeaQ/YmgE family stress response membrane protein</fullName>
    </recommendedName>
</protein>
<evidence type="ECO:0000313" key="7">
    <source>
        <dbReference type="EMBL" id="MPN63295.1"/>
    </source>
</evidence>
<evidence type="ECO:0000256" key="1">
    <source>
        <dbReference type="ARBA" id="ARBA00004651"/>
    </source>
</evidence>
<comment type="caution">
    <text evidence="7">The sequence shown here is derived from an EMBL/GenBank/DDBJ whole genome shotgun (WGS) entry which is preliminary data.</text>
</comment>
<name>A0A645JHX7_9ZZZZ</name>
<keyword evidence="2" id="KW-1003">Cell membrane</keyword>
<reference evidence="7" key="1">
    <citation type="submission" date="2019-08" db="EMBL/GenBank/DDBJ databases">
        <authorList>
            <person name="Kucharzyk K."/>
            <person name="Murdoch R.W."/>
            <person name="Higgins S."/>
            <person name="Loffler F."/>
        </authorList>
    </citation>
    <scope>NUCLEOTIDE SEQUENCE</scope>
</reference>
<evidence type="ECO:0000256" key="6">
    <source>
        <dbReference type="SAM" id="Phobius"/>
    </source>
</evidence>
<sequence>MGIGLNIIVGIIGAFVGGWVFSLLGWGPATGLNLWSFFVAVAGAVLFLGVVGLFTKKR</sequence>
<dbReference type="AlphaFoldDB" id="A0A645JHX7"/>
<dbReference type="PANTHER" id="PTHR33884">
    <property type="entry name" value="UPF0410 PROTEIN YMGE"/>
    <property type="match status" value="1"/>
</dbReference>